<evidence type="ECO:0000256" key="1">
    <source>
        <dbReference type="SAM" id="MobiDB-lite"/>
    </source>
</evidence>
<reference evidence="2" key="1">
    <citation type="submission" date="2007-07" db="EMBL/GenBank/DDBJ databases">
        <title>PCAP assembly of the Caenorhabditis remanei genome.</title>
        <authorList>
            <consortium name="The Caenorhabditis remanei Sequencing Consortium"/>
            <person name="Wilson R.K."/>
        </authorList>
    </citation>
    <scope>NUCLEOTIDE SEQUENCE [LARGE SCALE GENOMIC DNA]</scope>
    <source>
        <strain evidence="2">PB4641</strain>
    </source>
</reference>
<dbReference type="HOGENOM" id="CLU_1338663_0_0_1"/>
<dbReference type="AlphaFoldDB" id="E3N1Z5"/>
<accession>E3N1Z5</accession>
<dbReference type="InParanoid" id="E3N1Z5"/>
<feature type="region of interest" description="Disordered" evidence="1">
    <location>
        <begin position="23"/>
        <end position="66"/>
    </location>
</feature>
<name>E3N1Z5_CAERE</name>
<evidence type="ECO:0000313" key="2">
    <source>
        <dbReference type="EMBL" id="EFO84035.1"/>
    </source>
</evidence>
<protein>
    <submittedName>
        <fullName evidence="2">Uncharacterized protein</fullName>
    </submittedName>
</protein>
<feature type="compositionally biased region" description="Acidic residues" evidence="1">
    <location>
        <begin position="29"/>
        <end position="56"/>
    </location>
</feature>
<gene>
    <name evidence="2" type="ORF">CRE_17423</name>
</gene>
<dbReference type="Proteomes" id="UP000008281">
    <property type="component" value="Unassembled WGS sequence"/>
</dbReference>
<evidence type="ECO:0000313" key="3">
    <source>
        <dbReference type="Proteomes" id="UP000008281"/>
    </source>
</evidence>
<dbReference type="OrthoDB" id="5910626at2759"/>
<proteinExistence type="predicted"/>
<keyword evidence="3" id="KW-1185">Reference proteome</keyword>
<organism evidence="3">
    <name type="scientific">Caenorhabditis remanei</name>
    <name type="common">Caenorhabditis vulgaris</name>
    <dbReference type="NCBI Taxonomy" id="31234"/>
    <lineage>
        <taxon>Eukaryota</taxon>
        <taxon>Metazoa</taxon>
        <taxon>Ecdysozoa</taxon>
        <taxon>Nematoda</taxon>
        <taxon>Chromadorea</taxon>
        <taxon>Rhabditida</taxon>
        <taxon>Rhabditina</taxon>
        <taxon>Rhabditomorpha</taxon>
        <taxon>Rhabditoidea</taxon>
        <taxon>Rhabditidae</taxon>
        <taxon>Peloderinae</taxon>
        <taxon>Caenorhabditis</taxon>
    </lineage>
</organism>
<sequence length="205" mass="22863">MEGSIPPRSKPLSYDALKSVIKSMSVEKSDDDDSNDDDSNDDDSDDDDSDDDDSDNGDSNQTTISISYSQKSTPDFHVKESVDEVFEKIFNVYLKNGSTIQYFDFCHVPKFLCDRDGSDGLKLNISTLIMDNGFDNFDSFIRLVNLDNLEQISISLHFRLNELECRLSRGNSVSVRPGPSCNQTQDGSNSLGSIWNDCILALLSK</sequence>
<dbReference type="EMBL" id="DS268511">
    <property type="protein sequence ID" value="EFO84035.1"/>
    <property type="molecule type" value="Genomic_DNA"/>
</dbReference>